<keyword evidence="3" id="KW-1185">Reference proteome</keyword>
<dbReference type="RefSeq" id="WP_369595628.1">
    <property type="nucleotide sequence ID" value="NZ_CP045835.1"/>
</dbReference>
<evidence type="ECO:0008006" key="4">
    <source>
        <dbReference type="Google" id="ProtNLM"/>
    </source>
</evidence>
<evidence type="ECO:0000256" key="1">
    <source>
        <dbReference type="SAM" id="Phobius"/>
    </source>
</evidence>
<proteinExistence type="predicted"/>
<organism evidence="2 3">
    <name type="scientific">Lysinibacillus pakistanensis</name>
    <dbReference type="NCBI Taxonomy" id="759811"/>
    <lineage>
        <taxon>Bacteria</taxon>
        <taxon>Bacillati</taxon>
        <taxon>Bacillota</taxon>
        <taxon>Bacilli</taxon>
        <taxon>Bacillales</taxon>
        <taxon>Bacillaceae</taxon>
        <taxon>Lysinibacillus</taxon>
    </lineage>
</organism>
<accession>A0ABX6DA57</accession>
<protein>
    <recommendedName>
        <fullName evidence="4">TFIIB-type zinc ribbon-containing protein</fullName>
    </recommendedName>
</protein>
<gene>
    <name evidence="2" type="ORF">GDS87_10990</name>
</gene>
<evidence type="ECO:0000313" key="3">
    <source>
        <dbReference type="Proteomes" id="UP000373269"/>
    </source>
</evidence>
<name>A0ABX6DA57_9BACI</name>
<reference evidence="2 3" key="1">
    <citation type="submission" date="2019-11" db="EMBL/GenBank/DDBJ databases">
        <title>Whole Genome Sequencing and Comparative Genomic Analyses of Lysinibacillus pakistanensis LZH-9, a Halotolerant Strain with Excellent COD Removal Capability.</title>
        <authorList>
            <person name="Zhou H."/>
        </authorList>
    </citation>
    <scope>NUCLEOTIDE SEQUENCE [LARGE SCALE GENOMIC DNA]</scope>
    <source>
        <strain evidence="2 3">LZH-9</strain>
    </source>
</reference>
<sequence length="83" mass="9557">MSCPNCLANDSYKKVHRDGSVVEICEYCNSIKEDTNTIIELIVTPENNFQNKIEDENDLPKIVIYLAIVIFVVEMILIVHWSQ</sequence>
<keyword evidence="1" id="KW-0472">Membrane</keyword>
<keyword evidence="1" id="KW-1133">Transmembrane helix</keyword>
<keyword evidence="1" id="KW-0812">Transmembrane</keyword>
<dbReference type="Proteomes" id="UP000373269">
    <property type="component" value="Chromosome"/>
</dbReference>
<feature type="transmembrane region" description="Helical" evidence="1">
    <location>
        <begin position="62"/>
        <end position="81"/>
    </location>
</feature>
<dbReference type="EMBL" id="CP045835">
    <property type="protein sequence ID" value="QGG51452.1"/>
    <property type="molecule type" value="Genomic_DNA"/>
</dbReference>
<evidence type="ECO:0000313" key="2">
    <source>
        <dbReference type="EMBL" id="QGG51452.1"/>
    </source>
</evidence>